<feature type="domain" description="Cep57 centrosome microtubule-binding" evidence="6">
    <location>
        <begin position="1027"/>
        <end position="1103"/>
    </location>
</feature>
<dbReference type="Pfam" id="PF06657">
    <property type="entry name" value="Cep57_MT_bd"/>
    <property type="match status" value="1"/>
</dbReference>
<sequence length="1189" mass="132818">MAGSSTSSGRARLMREMSRDLSASRLSIPSPTKSLHDSEPAPPTLSSLDSQNEGLLQSTQQLDVTDTRKLPEIRTTAKKFGYYHPAEPEYHVNTSALDAFQDFTAASPSEEDSMSIEIGRGVKKSGNVRSTPNRHDRDMSPNVLLSVEDNSLYEVTGTPPVRPRPTARKSDGFERGNLRRDAQIRRASSLGQKEIDALLARSSKADERVSPGKGASQRRRTTLVQMHTRMSEEEAELALERPPTVTITAKTTRFGNPRSRQTSAALNSTSGTPQRAAAATPANATAQSFMLPDLPNLTELVSGVYKDGTPVFSRSAKARSRFVSDPYPRRNGRGQPSYSALESIPVPADEKAIFASLQLLKEKVAQLEQEKAESDKKIEDYENEVADLKAELSAQENMRRSDSALGASDAESGREKTNWRIEKMRLESSVHSLQTRLDRAERKVSVSEIATKRATQERDNLVTQLSTAFYTTEELKAEKEALQSENEHLRNEVDELRSENEALRAELVQNAAYFEDETQQLQKRMERKDHGFQKENETLRAELARAHAQHDDETQQLAREELEARRQKAEYNKLKSENDRLKSQLAEAKAQREEEARRAKTQQAEFQGRLDQRDDTIRQFRDMPQEDVNSTLRQENEGLRVQLAQLTVHHDDETQQWGQKESQLRSRIERKEAALQEQRDMNQRILASRQLTHQERAAPTETGGDEAIKETEIVKPKVQKRTGGRVGQDTQARIFDKIDLEVRNSQSVSGPKPSRIEPPAQPRRQSRSKSRDNARQPSVPRQANVSRRDPVPASLAEPVVSQDLSDAESTTDLEIRPRSTLRTAREADNVTNDRLADETSAADLTYLSSINRDELAKIRRVLEEERLATRRKATQTRQNQNDTVRSSAPLPRKSSLKDMTSRSIPADEHIQQSAPADHDSNAESDIDSQPSSDDEDASAPQPRQNTSNSILSHSARRPRSAPELTSAFILPDITLHQRKISVPAHHDAQHDRKNCTVCHRSDSASTQPISIPTPIPVSDRMPDDVDATMRPAQPPALALATVIKELQDELDHIKIQIATWETYLQDLDPSLGLRKRKTVQEQLDALLKAHDVRADQIYALHDVLEGQKAAAAAAAGEAGGVGGADEVMGEKEVEETLMSVGIDPEEARERMGRARGKKVTIRSHVSEEESDEEELPWEGISESGSLRGL</sequence>
<feature type="compositionally biased region" description="Basic and acidic residues" evidence="5">
    <location>
        <begin position="813"/>
        <end position="827"/>
    </location>
</feature>
<feature type="compositionally biased region" description="Polar residues" evidence="5">
    <location>
        <begin position="24"/>
        <end position="33"/>
    </location>
</feature>
<feature type="compositionally biased region" description="Basic and acidic residues" evidence="5">
    <location>
        <begin position="895"/>
        <end position="921"/>
    </location>
</feature>
<evidence type="ECO:0000313" key="8">
    <source>
        <dbReference type="EMBL" id="KAJ9667286.1"/>
    </source>
</evidence>
<feature type="compositionally biased region" description="Polar residues" evidence="5">
    <location>
        <begin position="775"/>
        <end position="785"/>
    </location>
</feature>
<comment type="subcellular location">
    <subcellularLocation>
        <location evidence="1">Cytoplasm</location>
        <location evidence="1">Cytoskeleton</location>
        <location evidence="1">Microtubule organizing center</location>
    </subcellularLocation>
</comment>
<feature type="compositionally biased region" description="Basic and acidic residues" evidence="5">
    <location>
        <begin position="589"/>
        <end position="598"/>
    </location>
</feature>
<feature type="region of interest" description="Disordered" evidence="5">
    <location>
        <begin position="254"/>
        <end position="281"/>
    </location>
</feature>
<feature type="region of interest" description="Disordered" evidence="5">
    <location>
        <begin position="687"/>
        <end position="827"/>
    </location>
</feature>
<feature type="compositionally biased region" description="Polar residues" evidence="5">
    <location>
        <begin position="44"/>
        <end position="64"/>
    </location>
</feature>
<feature type="region of interest" description="Disordered" evidence="5">
    <location>
        <begin position="392"/>
        <end position="416"/>
    </location>
</feature>
<evidence type="ECO:0008006" key="10">
    <source>
        <dbReference type="Google" id="ProtNLM"/>
    </source>
</evidence>
<gene>
    <name evidence="8" type="ORF">H2201_002487</name>
</gene>
<feature type="region of interest" description="Disordered" evidence="5">
    <location>
        <begin position="154"/>
        <end position="189"/>
    </location>
</feature>
<feature type="region of interest" description="Disordered" evidence="5">
    <location>
        <begin position="201"/>
        <end position="220"/>
    </location>
</feature>
<keyword evidence="9" id="KW-1185">Reference proteome</keyword>
<evidence type="ECO:0000256" key="2">
    <source>
        <dbReference type="ARBA" id="ARBA00022490"/>
    </source>
</evidence>
<dbReference type="EMBL" id="JAPDRL010000013">
    <property type="protein sequence ID" value="KAJ9667286.1"/>
    <property type="molecule type" value="Genomic_DNA"/>
</dbReference>
<feature type="coiled-coil region" evidence="4">
    <location>
        <begin position="472"/>
        <end position="506"/>
    </location>
</feature>
<organism evidence="8 9">
    <name type="scientific">Coniosporium apollinis</name>
    <dbReference type="NCBI Taxonomy" id="61459"/>
    <lineage>
        <taxon>Eukaryota</taxon>
        <taxon>Fungi</taxon>
        <taxon>Dikarya</taxon>
        <taxon>Ascomycota</taxon>
        <taxon>Pezizomycotina</taxon>
        <taxon>Dothideomycetes</taxon>
        <taxon>Dothideomycetes incertae sedis</taxon>
        <taxon>Coniosporium</taxon>
    </lineage>
</organism>
<feature type="compositionally biased region" description="Basic and acidic residues" evidence="5">
    <location>
        <begin position="571"/>
        <end position="582"/>
    </location>
</feature>
<dbReference type="PANTHER" id="PTHR19336:SF9">
    <property type="entry name" value="SPINDLE POLE BODY PROTEIN PPC89"/>
    <property type="match status" value="1"/>
</dbReference>
<name>A0ABQ9NZY3_9PEZI</name>
<feature type="region of interest" description="Disordered" evidence="5">
    <location>
        <begin position="1"/>
        <end position="70"/>
    </location>
</feature>
<dbReference type="Proteomes" id="UP001172684">
    <property type="component" value="Unassembled WGS sequence"/>
</dbReference>
<feature type="compositionally biased region" description="Polar residues" evidence="5">
    <location>
        <begin position="875"/>
        <end position="886"/>
    </location>
</feature>
<feature type="compositionally biased region" description="Polar residues" evidence="5">
    <location>
        <begin position="254"/>
        <end position="273"/>
    </location>
</feature>
<keyword evidence="4" id="KW-0175">Coiled coil</keyword>
<dbReference type="InterPro" id="IPR025925">
    <property type="entry name" value="PPC89_CLD"/>
</dbReference>
<evidence type="ECO:0000256" key="5">
    <source>
        <dbReference type="SAM" id="MobiDB-lite"/>
    </source>
</evidence>
<feature type="compositionally biased region" description="Basic and acidic residues" evidence="5">
    <location>
        <begin position="168"/>
        <end position="184"/>
    </location>
</feature>
<feature type="region of interest" description="Disordered" evidence="5">
    <location>
        <begin position="1137"/>
        <end position="1189"/>
    </location>
</feature>
<comment type="caution">
    <text evidence="8">The sequence shown here is derived from an EMBL/GenBank/DDBJ whole genome shotgun (WGS) entry which is preliminary data.</text>
</comment>
<feature type="domain" description="PPC89 centrosome localisation" evidence="7">
    <location>
        <begin position="426"/>
        <end position="491"/>
    </location>
</feature>
<protein>
    <recommendedName>
        <fullName evidence="10">Cep57 centrosome microtubule-binding domain-containing protein</fullName>
    </recommendedName>
</protein>
<evidence type="ECO:0000256" key="3">
    <source>
        <dbReference type="ARBA" id="ARBA00023212"/>
    </source>
</evidence>
<keyword evidence="2" id="KW-0963">Cytoplasm</keyword>
<feature type="compositionally biased region" description="Polar residues" evidence="5">
    <location>
        <begin position="941"/>
        <end position="952"/>
    </location>
</feature>
<keyword evidence="3" id="KW-0206">Cytoskeleton</keyword>
<accession>A0ABQ9NZY3</accession>
<evidence type="ECO:0000259" key="6">
    <source>
        <dbReference type="Pfam" id="PF06657"/>
    </source>
</evidence>
<dbReference type="InterPro" id="IPR024957">
    <property type="entry name" value="Cep57_MT-bd_dom"/>
</dbReference>
<feature type="region of interest" description="Disordered" evidence="5">
    <location>
        <begin position="869"/>
        <end position="963"/>
    </location>
</feature>
<evidence type="ECO:0000259" key="7">
    <source>
        <dbReference type="Pfam" id="PF14197"/>
    </source>
</evidence>
<dbReference type="Pfam" id="PF14197">
    <property type="entry name" value="Cep57_CLD_2"/>
    <property type="match status" value="1"/>
</dbReference>
<feature type="compositionally biased region" description="Basic and acidic residues" evidence="5">
    <location>
        <begin position="706"/>
        <end position="715"/>
    </location>
</feature>
<evidence type="ECO:0000256" key="1">
    <source>
        <dbReference type="ARBA" id="ARBA00004267"/>
    </source>
</evidence>
<dbReference type="PANTHER" id="PTHR19336">
    <property type="entry name" value="UNCHARACTERIZED DUF1167"/>
    <property type="match status" value="1"/>
</dbReference>
<evidence type="ECO:0000313" key="9">
    <source>
        <dbReference type="Proteomes" id="UP001172684"/>
    </source>
</evidence>
<dbReference type="InterPro" id="IPR051756">
    <property type="entry name" value="Centrosomal_MT-associated"/>
</dbReference>
<proteinExistence type="predicted"/>
<reference evidence="8" key="1">
    <citation type="submission" date="2022-10" db="EMBL/GenBank/DDBJ databases">
        <title>Culturing micro-colonial fungi from biological soil crusts in the Mojave desert and describing Neophaeococcomyces mojavensis, and introducing the new genera and species Taxawa tesnikishii.</title>
        <authorList>
            <person name="Kurbessoian T."/>
            <person name="Stajich J.E."/>
        </authorList>
    </citation>
    <scope>NUCLEOTIDE SEQUENCE</scope>
    <source>
        <strain evidence="8">TK_1</strain>
    </source>
</reference>
<evidence type="ECO:0000256" key="4">
    <source>
        <dbReference type="SAM" id="Coils"/>
    </source>
</evidence>
<feature type="compositionally biased region" description="Acidic residues" evidence="5">
    <location>
        <begin position="922"/>
        <end position="937"/>
    </location>
</feature>
<feature type="region of interest" description="Disordered" evidence="5">
    <location>
        <begin position="571"/>
        <end position="607"/>
    </location>
</feature>